<dbReference type="AlphaFoldDB" id="A0A937CU14"/>
<organism evidence="1 2">
    <name type="scientific">Ramlibacter monticola</name>
    <dbReference type="NCBI Taxonomy" id="1926872"/>
    <lineage>
        <taxon>Bacteria</taxon>
        <taxon>Pseudomonadati</taxon>
        <taxon>Pseudomonadota</taxon>
        <taxon>Betaproteobacteria</taxon>
        <taxon>Burkholderiales</taxon>
        <taxon>Comamonadaceae</taxon>
        <taxon>Ramlibacter</taxon>
    </lineage>
</organism>
<dbReference type="Proteomes" id="UP000599109">
    <property type="component" value="Unassembled WGS sequence"/>
</dbReference>
<proteinExistence type="predicted"/>
<evidence type="ECO:0000313" key="1">
    <source>
        <dbReference type="EMBL" id="MBL0392208.1"/>
    </source>
</evidence>
<reference evidence="1 2" key="1">
    <citation type="journal article" date="2017" name="Int. J. Syst. Evol. Microbiol.">
        <title>Ramlibacter monticola sp. nov., isolated from forest soil.</title>
        <authorList>
            <person name="Chaudhary D.K."/>
            <person name="Kim J."/>
        </authorList>
    </citation>
    <scope>NUCLEOTIDE SEQUENCE [LARGE SCALE GENOMIC DNA]</scope>
    <source>
        <strain evidence="1 2">KACC 19175</strain>
    </source>
</reference>
<comment type="caution">
    <text evidence="1">The sequence shown here is derived from an EMBL/GenBank/DDBJ whole genome shotgun (WGS) entry which is preliminary data.</text>
</comment>
<dbReference type="RefSeq" id="WP_201674848.1">
    <property type="nucleotide sequence ID" value="NZ_JAEQNE010000003.1"/>
</dbReference>
<name>A0A937CU14_9BURK</name>
<keyword evidence="2" id="KW-1185">Reference proteome</keyword>
<protein>
    <submittedName>
        <fullName evidence="1">Uncharacterized protein</fullName>
    </submittedName>
</protein>
<gene>
    <name evidence="1" type="ORF">JJ685_13805</name>
</gene>
<dbReference type="EMBL" id="JAEQNE010000003">
    <property type="protein sequence ID" value="MBL0392208.1"/>
    <property type="molecule type" value="Genomic_DNA"/>
</dbReference>
<accession>A0A937CU14</accession>
<sequence>MKPLWTPTLTWIAAAVAAVLLAIASPGGLDLLFDLEAPHGAFAPR</sequence>
<evidence type="ECO:0000313" key="2">
    <source>
        <dbReference type="Proteomes" id="UP000599109"/>
    </source>
</evidence>